<reference evidence="1" key="1">
    <citation type="submission" date="2014-05" db="EMBL/GenBank/DDBJ databases">
        <authorList>
            <person name="Chronopoulou M."/>
        </authorList>
    </citation>
    <scope>NUCLEOTIDE SEQUENCE</scope>
    <source>
        <tissue evidence="1">Whole organism</tissue>
    </source>
</reference>
<evidence type="ECO:0000313" key="1">
    <source>
        <dbReference type="EMBL" id="CDW19321.1"/>
    </source>
</evidence>
<name>A0A0K2T1F5_LEPSM</name>
<feature type="non-terminal residue" evidence="1">
    <location>
        <position position="36"/>
    </location>
</feature>
<organism evidence="1">
    <name type="scientific">Lepeophtheirus salmonis</name>
    <name type="common">Salmon louse</name>
    <name type="synonym">Caligus salmonis</name>
    <dbReference type="NCBI Taxonomy" id="72036"/>
    <lineage>
        <taxon>Eukaryota</taxon>
        <taxon>Metazoa</taxon>
        <taxon>Ecdysozoa</taxon>
        <taxon>Arthropoda</taxon>
        <taxon>Crustacea</taxon>
        <taxon>Multicrustacea</taxon>
        <taxon>Hexanauplia</taxon>
        <taxon>Copepoda</taxon>
        <taxon>Siphonostomatoida</taxon>
        <taxon>Caligidae</taxon>
        <taxon>Lepeophtheirus</taxon>
    </lineage>
</organism>
<sequence length="36" mass="4193">MHEDIVNRLPRGPSLLPMTFWDNSAWRNVPISICLL</sequence>
<accession>A0A0K2T1F5</accession>
<dbReference type="AlphaFoldDB" id="A0A0K2T1F5"/>
<protein>
    <submittedName>
        <fullName evidence="1">Uncharacterized protein</fullName>
    </submittedName>
</protein>
<dbReference type="EMBL" id="HACA01001960">
    <property type="protein sequence ID" value="CDW19321.1"/>
    <property type="molecule type" value="Transcribed_RNA"/>
</dbReference>
<proteinExistence type="predicted"/>